<feature type="domain" description="Fucosyltransferase C-terminal" evidence="6">
    <location>
        <begin position="243"/>
        <end position="427"/>
    </location>
</feature>
<dbReference type="Pfam" id="PF00852">
    <property type="entry name" value="Glyco_transf_10"/>
    <property type="match status" value="1"/>
</dbReference>
<proteinExistence type="inferred from homology"/>
<comment type="similarity">
    <text evidence="2 5">Belongs to the glycosyltransferase 10 family.</text>
</comment>
<dbReference type="InterPro" id="IPR001503">
    <property type="entry name" value="Glyco_trans_10"/>
</dbReference>
<evidence type="ECO:0000313" key="8">
    <source>
        <dbReference type="Proteomes" id="UP000289340"/>
    </source>
</evidence>
<comment type="caution">
    <text evidence="7">The sequence shown here is derived from an EMBL/GenBank/DDBJ whole genome shotgun (WGS) entry which is preliminary data.</text>
</comment>
<name>A0A445GJ15_GLYSO</name>
<dbReference type="PANTHER" id="PTHR11929">
    <property type="entry name" value="ALPHA- 1,3 -FUCOSYLTRANSFERASE"/>
    <property type="match status" value="1"/>
</dbReference>
<dbReference type="InterPro" id="IPR038577">
    <property type="entry name" value="GT10-like_C_sf"/>
</dbReference>
<keyword evidence="5" id="KW-0333">Golgi apparatus</keyword>
<keyword evidence="5" id="KW-1133">Transmembrane helix</keyword>
<dbReference type="Gene3D" id="3.40.50.11660">
    <property type="entry name" value="Glycosyl transferase family 10, C-terminal domain"/>
    <property type="match status" value="1"/>
</dbReference>
<dbReference type="UniPathway" id="UPA00378"/>
<comment type="subcellular location">
    <subcellularLocation>
        <location evidence="5">Golgi apparatus</location>
        <location evidence="5">Golgi stack membrane</location>
        <topology evidence="5">Single-pass type II membrane protein</topology>
    </subcellularLocation>
</comment>
<dbReference type="PIRSF" id="PIRSF037334">
    <property type="entry name" value="Alpha1_3/4FUT_pln"/>
    <property type="match status" value="1"/>
</dbReference>
<evidence type="ECO:0000313" key="7">
    <source>
        <dbReference type="EMBL" id="RZB61218.1"/>
    </source>
</evidence>
<evidence type="ECO:0000256" key="4">
    <source>
        <dbReference type="ARBA" id="ARBA00022679"/>
    </source>
</evidence>
<protein>
    <recommendedName>
        <fullName evidence="5">Fucosyltransferase</fullName>
        <ecNumber evidence="5">2.4.1.-</ecNumber>
    </recommendedName>
</protein>
<organism evidence="7 8">
    <name type="scientific">Glycine soja</name>
    <name type="common">Wild soybean</name>
    <dbReference type="NCBI Taxonomy" id="3848"/>
    <lineage>
        <taxon>Eukaryota</taxon>
        <taxon>Viridiplantae</taxon>
        <taxon>Streptophyta</taxon>
        <taxon>Embryophyta</taxon>
        <taxon>Tracheophyta</taxon>
        <taxon>Spermatophyta</taxon>
        <taxon>Magnoliopsida</taxon>
        <taxon>eudicotyledons</taxon>
        <taxon>Gunneridae</taxon>
        <taxon>Pentapetalae</taxon>
        <taxon>rosids</taxon>
        <taxon>fabids</taxon>
        <taxon>Fabales</taxon>
        <taxon>Fabaceae</taxon>
        <taxon>Papilionoideae</taxon>
        <taxon>50 kb inversion clade</taxon>
        <taxon>NPAAA clade</taxon>
        <taxon>indigoferoid/millettioid clade</taxon>
        <taxon>Phaseoleae</taxon>
        <taxon>Glycine</taxon>
        <taxon>Glycine subgen. Soja</taxon>
    </lineage>
</organism>
<dbReference type="FunFam" id="3.40.50.11660:FF:000003">
    <property type="entry name" value="Alpha-(1,4)-fucosyltransferase"/>
    <property type="match status" value="1"/>
</dbReference>
<dbReference type="InterPro" id="IPR055270">
    <property type="entry name" value="Glyco_tran_10_C"/>
</dbReference>
<dbReference type="AlphaFoldDB" id="A0A445GJ15"/>
<dbReference type="EMBL" id="QZWG01000016">
    <property type="protein sequence ID" value="RZB61218.1"/>
    <property type="molecule type" value="Genomic_DNA"/>
</dbReference>
<keyword evidence="8" id="KW-1185">Reference proteome</keyword>
<dbReference type="GO" id="GO:0032580">
    <property type="term" value="C:Golgi cisterna membrane"/>
    <property type="evidence" value="ECO:0007669"/>
    <property type="project" value="UniProtKB-SubCell"/>
</dbReference>
<evidence type="ECO:0000256" key="5">
    <source>
        <dbReference type="RuleBase" id="RU003832"/>
    </source>
</evidence>
<reference evidence="7 8" key="1">
    <citation type="submission" date="2018-09" db="EMBL/GenBank/DDBJ databases">
        <title>A high-quality reference genome of wild soybean provides a powerful tool to mine soybean genomes.</title>
        <authorList>
            <person name="Xie M."/>
            <person name="Chung C.Y.L."/>
            <person name="Li M.-W."/>
            <person name="Wong F.-L."/>
            <person name="Chan T.-F."/>
            <person name="Lam H.-M."/>
        </authorList>
    </citation>
    <scope>NUCLEOTIDE SEQUENCE [LARGE SCALE GENOMIC DNA]</scope>
    <source>
        <strain evidence="8">cv. W05</strain>
        <tissue evidence="7">Hypocotyl of etiolated seedlings</tissue>
    </source>
</reference>
<evidence type="ECO:0000256" key="1">
    <source>
        <dbReference type="ARBA" id="ARBA00004922"/>
    </source>
</evidence>
<dbReference type="Proteomes" id="UP000289340">
    <property type="component" value="Chromosome 16"/>
</dbReference>
<dbReference type="SUPFAM" id="SSF53756">
    <property type="entry name" value="UDP-Glycosyltransferase/glycogen phosphorylase"/>
    <property type="match status" value="1"/>
</dbReference>
<accession>A0A445GJ15</accession>
<comment type="pathway">
    <text evidence="1">Protein modification; protein glycosylation.</text>
</comment>
<keyword evidence="4 5" id="KW-0808">Transferase</keyword>
<evidence type="ECO:0000256" key="3">
    <source>
        <dbReference type="ARBA" id="ARBA00022676"/>
    </source>
</evidence>
<evidence type="ECO:0000256" key="2">
    <source>
        <dbReference type="ARBA" id="ARBA00008919"/>
    </source>
</evidence>
<dbReference type="EC" id="2.4.1.-" evidence="5"/>
<evidence type="ECO:0000259" key="6">
    <source>
        <dbReference type="Pfam" id="PF00852"/>
    </source>
</evidence>
<dbReference type="InterPro" id="IPR017177">
    <property type="entry name" value="Alpha-1_3/4-FUT_pln"/>
</dbReference>
<feature type="transmembrane region" description="Helical" evidence="5">
    <location>
        <begin position="33"/>
        <end position="57"/>
    </location>
</feature>
<sequence>MLLVLSTIHFTFFTLHSEERMRVPNCSSFFTLPLRHFITLANTLGFILLILFISGIIEFPSFSLLSQFSTQPIKDQSKAFTDVVGAFKKWDSEVGCARFKKEINQQRNGSNYGFSTSLQDQFGGQLECGVLKMKHVSILVKGWTWIPDNLNNMYICPCGLSCLWTKSLVLADNPDAFLFETTKPPAQRSIGQPLRVYMDLEPKRKRSGREEIFISYHAKDDLQSTYASSLFHNGRNYHISSHKNNVPLVYWSSFPCTTQRNKLAHKILSLLPHHSLGKCLNNVGGKNKAPRLYPECVDNAAKLTKWWNHLHCVMSHYKFVLVIEGTWTESYITEKIFYALDSGAIPIYFGAPNIMDFVPPHSIIEGVKFKSMEELASYVKAIADDPIAYGEFHAWRRCGVLGNYAKTRALSLDTLPCRLCHAISKKGGRNADA</sequence>
<keyword evidence="5" id="KW-0812">Transmembrane</keyword>
<dbReference type="GO" id="GO:0046920">
    <property type="term" value="F:alpha-(1-&gt;3)-fucosyltransferase activity"/>
    <property type="evidence" value="ECO:0007669"/>
    <property type="project" value="TreeGrafter"/>
</dbReference>
<dbReference type="Gramene" id="XM_028351117.1">
    <property type="protein sequence ID" value="XP_028206918.1"/>
    <property type="gene ID" value="LOC114390393"/>
</dbReference>
<dbReference type="SMR" id="A0A445GJ15"/>
<dbReference type="PANTHER" id="PTHR11929:SF194">
    <property type="entry name" value="ALPHA-(1,3)-FUCOSYLTRANSFERASE 10"/>
    <property type="match status" value="1"/>
</dbReference>
<keyword evidence="5" id="KW-0472">Membrane</keyword>
<gene>
    <name evidence="7" type="ORF">D0Y65_043808</name>
</gene>
<keyword evidence="3 5" id="KW-0328">Glycosyltransferase</keyword>